<dbReference type="GeneID" id="98162599"/>
<sequence length="901" mass="103460">MAFLSGDSSLSVYGAISPSSISRKKKKQRKSRVHHSSPTGSQSKDGIDIHQSATPSGRQRLIPRLPNEILYEIFLCLRQDLDSLLRSARSTTDLNAARATARMFHGFLFISRQFYFVVRPFLYHTIFLTHGKRVRQLYRSIEKSPSLSSHVRHLFFVEQKDWSGLKTKSGAMPQVWQSVKSQRPEVAANWKKTSRAQRDVALQLVSILAGLKNLKTFKYRANIDPTQWPVRDRGTTFDWIFMTLISTLASRKYGHELLHSLEEVDITGLSPPNKATFLRVFFKLPYLRSLSLRPASHLQTQPRYLPDGLSKTIRELRITSPLSLNNFPSLLRAVDKLEVLHLDICPGSVTFTPAYTAFKDALKTQHAHLKELHISPRTPCSAHFLRENYRPWSFWGCTNLRILSIPNELYHHYERNITRATHFLIHPHVETLIISHWRFKKLESVDLDFLVQDTAVCLQLQKVVLQDLIGGQHGRMYKFGNVRKAFAKRNVALVYEDCAGEGRARAKEKSAALTSANAQPSENKQLGQYFESATPFKRSPSLPNDILYEIFSYYLREQEAEIRNPSPESNPDSVTKLWSTLRSVLFLSRRLYLLVRLFFYHTICLSNSVDVEKLYNTVRVNPSIGKHVKVLLVIEPTDFSTFPKTKDPTLNLLDIVPRRNHRVWYPREHSTALQLVYVLHHLHNLKYFRFLAASRSGSRFQDTFICFFNRLAARETEEKTEVEVRPLPLLGSVEVDISRIRYPNQGSFMHVFVYRPNIQSLSISQTVPVLKLYFRSQLGIDTSSIRKLTISSPIMLMDTSTLVRLPKTLEVFSLHLCPMFFFRPDEQGYLEAALQTQATNLKELRLSAHSTTAPKLSWYPVYKPTSSRSTPISALSQSRTSCTRSTTTKSECRSRLFPSGP</sequence>
<evidence type="ECO:0000313" key="2">
    <source>
        <dbReference type="EMBL" id="KAL2836799.1"/>
    </source>
</evidence>
<dbReference type="RefSeq" id="XP_070892248.1">
    <property type="nucleotide sequence ID" value="XM_071047435.1"/>
</dbReference>
<evidence type="ECO:0000313" key="3">
    <source>
        <dbReference type="Proteomes" id="UP001610444"/>
    </source>
</evidence>
<name>A0ABR4J9R2_9EURO</name>
<comment type="caution">
    <text evidence="2">The sequence shown here is derived from an EMBL/GenBank/DDBJ whole genome shotgun (WGS) entry which is preliminary data.</text>
</comment>
<organism evidence="2 3">
    <name type="scientific">Aspergillus pseudodeflectus</name>
    <dbReference type="NCBI Taxonomy" id="176178"/>
    <lineage>
        <taxon>Eukaryota</taxon>
        <taxon>Fungi</taxon>
        <taxon>Dikarya</taxon>
        <taxon>Ascomycota</taxon>
        <taxon>Pezizomycotina</taxon>
        <taxon>Eurotiomycetes</taxon>
        <taxon>Eurotiomycetidae</taxon>
        <taxon>Eurotiales</taxon>
        <taxon>Aspergillaceae</taxon>
        <taxon>Aspergillus</taxon>
        <taxon>Aspergillus subgen. Nidulantes</taxon>
    </lineage>
</organism>
<keyword evidence="3" id="KW-1185">Reference proteome</keyword>
<dbReference type="SUPFAM" id="SSF52047">
    <property type="entry name" value="RNI-like"/>
    <property type="match status" value="1"/>
</dbReference>
<proteinExistence type="predicted"/>
<feature type="region of interest" description="Disordered" evidence="1">
    <location>
        <begin position="20"/>
        <end position="53"/>
    </location>
</feature>
<feature type="region of interest" description="Disordered" evidence="1">
    <location>
        <begin position="865"/>
        <end position="901"/>
    </location>
</feature>
<dbReference type="EMBL" id="JBFXLR010000108">
    <property type="protein sequence ID" value="KAL2836799.1"/>
    <property type="molecule type" value="Genomic_DNA"/>
</dbReference>
<feature type="compositionally biased region" description="Basic residues" evidence="1">
    <location>
        <begin position="22"/>
        <end position="35"/>
    </location>
</feature>
<gene>
    <name evidence="2" type="ORF">BJX68DRAFT_273353</name>
</gene>
<evidence type="ECO:0008006" key="4">
    <source>
        <dbReference type="Google" id="ProtNLM"/>
    </source>
</evidence>
<feature type="compositionally biased region" description="Polar residues" evidence="1">
    <location>
        <begin position="865"/>
        <end position="877"/>
    </location>
</feature>
<dbReference type="Gene3D" id="3.80.10.10">
    <property type="entry name" value="Ribonuclease Inhibitor"/>
    <property type="match status" value="1"/>
</dbReference>
<dbReference type="InterPro" id="IPR032675">
    <property type="entry name" value="LRR_dom_sf"/>
</dbReference>
<evidence type="ECO:0000256" key="1">
    <source>
        <dbReference type="SAM" id="MobiDB-lite"/>
    </source>
</evidence>
<protein>
    <recommendedName>
        <fullName evidence="4">F-box domain-containing protein</fullName>
    </recommendedName>
</protein>
<accession>A0ABR4J9R2</accession>
<reference evidence="2 3" key="1">
    <citation type="submission" date="2024-07" db="EMBL/GenBank/DDBJ databases">
        <title>Section-level genome sequencing and comparative genomics of Aspergillus sections Usti and Cavernicolus.</title>
        <authorList>
            <consortium name="Lawrence Berkeley National Laboratory"/>
            <person name="Nybo J.L."/>
            <person name="Vesth T.C."/>
            <person name="Theobald S."/>
            <person name="Frisvad J.C."/>
            <person name="Larsen T.O."/>
            <person name="Kjaerboelling I."/>
            <person name="Rothschild-Mancinelli K."/>
            <person name="Lyhne E.K."/>
            <person name="Kogle M.E."/>
            <person name="Barry K."/>
            <person name="Clum A."/>
            <person name="Na H."/>
            <person name="Ledsgaard L."/>
            <person name="Lin J."/>
            <person name="Lipzen A."/>
            <person name="Kuo A."/>
            <person name="Riley R."/>
            <person name="Mondo S."/>
            <person name="LaButti K."/>
            <person name="Haridas S."/>
            <person name="Pangalinan J."/>
            <person name="Salamov A.A."/>
            <person name="Simmons B.A."/>
            <person name="Magnuson J.K."/>
            <person name="Chen J."/>
            <person name="Drula E."/>
            <person name="Henrissat B."/>
            <person name="Wiebenga A."/>
            <person name="Lubbers R.J."/>
            <person name="Gomes A.C."/>
            <person name="Macurrencykelacurrency M.R."/>
            <person name="Stajich J."/>
            <person name="Grigoriev I.V."/>
            <person name="Mortensen U.H."/>
            <person name="De vries R.P."/>
            <person name="Baker S.E."/>
            <person name="Andersen M.R."/>
        </authorList>
    </citation>
    <scope>NUCLEOTIDE SEQUENCE [LARGE SCALE GENOMIC DNA]</scope>
    <source>
        <strain evidence="2 3">CBS 756.74</strain>
    </source>
</reference>
<dbReference type="Proteomes" id="UP001610444">
    <property type="component" value="Unassembled WGS sequence"/>
</dbReference>
<feature type="compositionally biased region" description="Low complexity" evidence="1">
    <location>
        <begin position="878"/>
        <end position="889"/>
    </location>
</feature>